<feature type="transmembrane region" description="Helical" evidence="13">
    <location>
        <begin position="420"/>
        <end position="441"/>
    </location>
</feature>
<dbReference type="InterPro" id="IPR001245">
    <property type="entry name" value="Ser-Thr/Tyr_kinase_cat_dom"/>
</dbReference>
<dbReference type="Gene3D" id="1.10.510.10">
    <property type="entry name" value="Transferase(Phosphotransferase) domain 1"/>
    <property type="match status" value="1"/>
</dbReference>
<evidence type="ECO:0000313" key="15">
    <source>
        <dbReference type="EMBL" id="KAJ8448061.1"/>
    </source>
</evidence>
<evidence type="ECO:0000256" key="1">
    <source>
        <dbReference type="ARBA" id="ARBA00004370"/>
    </source>
</evidence>
<dbReference type="InterPro" id="IPR050647">
    <property type="entry name" value="Plant_LRR-RLKs"/>
</dbReference>
<evidence type="ECO:0000256" key="9">
    <source>
        <dbReference type="ARBA" id="ARBA00023136"/>
    </source>
</evidence>
<proteinExistence type="predicted"/>
<keyword evidence="7" id="KW-0067">ATP-binding</keyword>
<dbReference type="InterPro" id="IPR000719">
    <property type="entry name" value="Prot_kinase_dom"/>
</dbReference>
<dbReference type="PROSITE" id="PS50011">
    <property type="entry name" value="PROTEIN_KINASE_DOM"/>
    <property type="match status" value="1"/>
</dbReference>
<evidence type="ECO:0000256" key="6">
    <source>
        <dbReference type="ARBA" id="ARBA00022741"/>
    </source>
</evidence>
<dbReference type="GO" id="GO:0004672">
    <property type="term" value="F:protein kinase activity"/>
    <property type="evidence" value="ECO:0007669"/>
    <property type="project" value="InterPro"/>
</dbReference>
<evidence type="ECO:0000256" key="8">
    <source>
        <dbReference type="ARBA" id="ARBA00022989"/>
    </source>
</evidence>
<keyword evidence="8 13" id="KW-1133">Transmembrane helix</keyword>
<gene>
    <name evidence="15" type="ORF">Cgig2_028937</name>
</gene>
<dbReference type="PANTHER" id="PTHR48056">
    <property type="entry name" value="LRR RECEPTOR-LIKE SERINE/THREONINE-PROTEIN KINASE-RELATED"/>
    <property type="match status" value="1"/>
</dbReference>
<keyword evidence="3 13" id="KW-0812">Transmembrane</keyword>
<dbReference type="GO" id="GO:0016020">
    <property type="term" value="C:membrane"/>
    <property type="evidence" value="ECO:0007669"/>
    <property type="project" value="UniProtKB-SubCell"/>
</dbReference>
<evidence type="ECO:0000256" key="2">
    <source>
        <dbReference type="ARBA" id="ARBA00022614"/>
    </source>
</evidence>
<dbReference type="SUPFAM" id="SSF52058">
    <property type="entry name" value="L domain-like"/>
    <property type="match status" value="1"/>
</dbReference>
<dbReference type="Gene3D" id="3.30.200.20">
    <property type="entry name" value="Phosphorylase Kinase, domain 1"/>
    <property type="match status" value="1"/>
</dbReference>
<dbReference type="Proteomes" id="UP001153076">
    <property type="component" value="Unassembled WGS sequence"/>
</dbReference>
<protein>
    <recommendedName>
        <fullName evidence="14">Protein kinase domain-containing protein</fullName>
    </recommendedName>
</protein>
<evidence type="ECO:0000256" key="10">
    <source>
        <dbReference type="ARBA" id="ARBA00023170"/>
    </source>
</evidence>
<evidence type="ECO:0000313" key="16">
    <source>
        <dbReference type="Proteomes" id="UP001153076"/>
    </source>
</evidence>
<sequence length="866" mass="95546">MLRLVTGHEQQVTTATCIHYRSRGKQRPVVERERSTVTYTYTYTRQLFSQILTLFNFTFWFTPLFQIGFEIPWFLSPQLQIHPLSLTQLLFCSEVPTQCSIFWVKITGNTQREIEEEEKKMGMVKLNVHEQWTLGLTVVLTVSFCGGFTDPRDVFAINSLYAALGSPPLPGWIPVGGDPCLEAWQGVLCVNSNITGISLNGANLGGELGTNLDSFTSIISVDLSDNHIGGTIPANLPPTMKTLFLSANQFTGSIPDMSSLSQLTDLSLNNNHLTGDIPDGFQQLVGLINLDLSGNNLTGPLPPSMGNLSSLTTLHLQDNKLTGTLDVLQNLPLTDLNIEDNQFSGPIPPRLLTIPKFRSTGNPFNTTVLPSPPAASPTVAPNSSVPRVPASQAPPQQPENTPSAPETSSPTKSARYMTRWTIIGAAIAAFILVVAVFGAWFCLTRYCKKTPADDEFSVGLAKTVYDVKAEKPKYGESMPQTHKQASKASQETAVKIPNVSIKDHKQIAYTKEDAPVATVKDAYAMDMTRKNVSSMPTRPIPPPRHFSNENITLSPITPTTLTKNQNPAFPSSVKSFTVALLQQYTNSFSQENLIGEGMLGSVYRAELPDGKLVAVKKLNNVVSREQSEDEFAQLLFGLSKIQHDNIIKTVGYCAEYGQRLIVYEFCNNGTLYDALHLDDEIHKKLSWNVRIRIALGAAKAVEYLHEVCKPPVVHKNFKSSNILLDDNFEPLVSDSGLAYLILDSYAIQLSSGYGAPELELGIYTQQSDVYSFGVVMLELLTGRKPYDRTRPRGEQYLVRWAISQLHDINALSKMVDPSLEGSYPSKSLSHFADIISLCVQVRFSLSSVAFDLPLPHPVRPSKTWQN</sequence>
<feature type="region of interest" description="Disordered" evidence="12">
    <location>
        <begin position="363"/>
        <end position="412"/>
    </location>
</feature>
<comment type="subcellular location">
    <subcellularLocation>
        <location evidence="1">Membrane</location>
    </subcellularLocation>
</comment>
<dbReference type="OrthoDB" id="676979at2759"/>
<keyword evidence="6" id="KW-0547">Nucleotide-binding</keyword>
<dbReference type="GO" id="GO:0005524">
    <property type="term" value="F:ATP binding"/>
    <property type="evidence" value="ECO:0007669"/>
    <property type="project" value="UniProtKB-KW"/>
</dbReference>
<keyword evidence="2" id="KW-0433">Leucine-rich repeat</keyword>
<evidence type="ECO:0000256" key="13">
    <source>
        <dbReference type="SAM" id="Phobius"/>
    </source>
</evidence>
<dbReference type="Pfam" id="PF07714">
    <property type="entry name" value="PK_Tyr_Ser-Thr"/>
    <property type="match status" value="1"/>
</dbReference>
<feature type="compositionally biased region" description="Low complexity" evidence="12">
    <location>
        <begin position="376"/>
        <end position="386"/>
    </location>
</feature>
<dbReference type="PROSITE" id="PS51450">
    <property type="entry name" value="LRR"/>
    <property type="match status" value="1"/>
</dbReference>
<dbReference type="FunFam" id="1.10.510.10:FF:000095">
    <property type="entry name" value="protein STRUBBELIG-RECEPTOR FAMILY 8"/>
    <property type="match status" value="1"/>
</dbReference>
<keyword evidence="4" id="KW-0732">Signal</keyword>
<dbReference type="EMBL" id="JAKOGI010000033">
    <property type="protein sequence ID" value="KAJ8448061.1"/>
    <property type="molecule type" value="Genomic_DNA"/>
</dbReference>
<keyword evidence="16" id="KW-1185">Reference proteome</keyword>
<feature type="compositionally biased region" description="Polar residues" evidence="12">
    <location>
        <begin position="398"/>
        <end position="412"/>
    </location>
</feature>
<evidence type="ECO:0000256" key="3">
    <source>
        <dbReference type="ARBA" id="ARBA00022692"/>
    </source>
</evidence>
<dbReference type="InterPro" id="IPR032675">
    <property type="entry name" value="LRR_dom_sf"/>
</dbReference>
<feature type="domain" description="Protein kinase" evidence="14">
    <location>
        <begin position="588"/>
        <end position="859"/>
    </location>
</feature>
<accession>A0A9Q1KNZ8</accession>
<dbReference type="AlphaFoldDB" id="A0A9Q1KNZ8"/>
<evidence type="ECO:0000256" key="11">
    <source>
        <dbReference type="ARBA" id="ARBA00023180"/>
    </source>
</evidence>
<dbReference type="FunFam" id="3.80.10.10:FF:000062">
    <property type="entry name" value="protein STRUBBELIG-RECEPTOR FAMILY 3"/>
    <property type="match status" value="1"/>
</dbReference>
<dbReference type="PANTHER" id="PTHR48056:SF81">
    <property type="entry name" value="RECEPTOR PROTEIN-TYROSINE KINASE CEPR1"/>
    <property type="match status" value="1"/>
</dbReference>
<evidence type="ECO:0000256" key="7">
    <source>
        <dbReference type="ARBA" id="ARBA00022840"/>
    </source>
</evidence>
<name>A0A9Q1KNZ8_9CARY</name>
<evidence type="ECO:0000256" key="4">
    <source>
        <dbReference type="ARBA" id="ARBA00022729"/>
    </source>
</evidence>
<evidence type="ECO:0000256" key="5">
    <source>
        <dbReference type="ARBA" id="ARBA00022737"/>
    </source>
</evidence>
<keyword evidence="9 13" id="KW-0472">Membrane</keyword>
<dbReference type="InterPro" id="IPR001611">
    <property type="entry name" value="Leu-rich_rpt"/>
</dbReference>
<keyword evidence="10" id="KW-0675">Receptor</keyword>
<evidence type="ECO:0000259" key="14">
    <source>
        <dbReference type="PROSITE" id="PS50011"/>
    </source>
</evidence>
<organism evidence="15 16">
    <name type="scientific">Carnegiea gigantea</name>
    <dbReference type="NCBI Taxonomy" id="171969"/>
    <lineage>
        <taxon>Eukaryota</taxon>
        <taxon>Viridiplantae</taxon>
        <taxon>Streptophyta</taxon>
        <taxon>Embryophyta</taxon>
        <taxon>Tracheophyta</taxon>
        <taxon>Spermatophyta</taxon>
        <taxon>Magnoliopsida</taxon>
        <taxon>eudicotyledons</taxon>
        <taxon>Gunneridae</taxon>
        <taxon>Pentapetalae</taxon>
        <taxon>Caryophyllales</taxon>
        <taxon>Cactineae</taxon>
        <taxon>Cactaceae</taxon>
        <taxon>Cactoideae</taxon>
        <taxon>Echinocereeae</taxon>
        <taxon>Carnegiea</taxon>
    </lineage>
</organism>
<keyword evidence="11" id="KW-0325">Glycoprotein</keyword>
<dbReference type="FunFam" id="3.30.200.20:FF:000125">
    <property type="entry name" value="Protein STRUBBELIG-RECEPTOR FAMILY 8"/>
    <property type="match status" value="1"/>
</dbReference>
<keyword evidence="5" id="KW-0677">Repeat</keyword>
<dbReference type="SUPFAM" id="SSF56112">
    <property type="entry name" value="Protein kinase-like (PK-like)"/>
    <property type="match status" value="1"/>
</dbReference>
<dbReference type="Gene3D" id="3.80.10.10">
    <property type="entry name" value="Ribonuclease Inhibitor"/>
    <property type="match status" value="2"/>
</dbReference>
<evidence type="ECO:0000256" key="12">
    <source>
        <dbReference type="SAM" id="MobiDB-lite"/>
    </source>
</evidence>
<dbReference type="InterPro" id="IPR011009">
    <property type="entry name" value="Kinase-like_dom_sf"/>
</dbReference>
<comment type="caution">
    <text evidence="15">The sequence shown here is derived from an EMBL/GenBank/DDBJ whole genome shotgun (WGS) entry which is preliminary data.</text>
</comment>
<dbReference type="Pfam" id="PF13855">
    <property type="entry name" value="LRR_8"/>
    <property type="match status" value="1"/>
</dbReference>
<reference evidence="15" key="1">
    <citation type="submission" date="2022-04" db="EMBL/GenBank/DDBJ databases">
        <title>Carnegiea gigantea Genome sequencing and assembly v2.</title>
        <authorList>
            <person name="Copetti D."/>
            <person name="Sanderson M.J."/>
            <person name="Burquez A."/>
            <person name="Wojciechowski M.F."/>
        </authorList>
    </citation>
    <scope>NUCLEOTIDE SEQUENCE</scope>
    <source>
        <strain evidence="15">SGP5-SGP5p</strain>
        <tissue evidence="15">Aerial part</tissue>
    </source>
</reference>